<evidence type="ECO:0000256" key="7">
    <source>
        <dbReference type="SAM" id="MobiDB-lite"/>
    </source>
</evidence>
<dbReference type="AlphaFoldDB" id="A0A9Q0IJ28"/>
<dbReference type="Proteomes" id="UP001148018">
    <property type="component" value="Unassembled WGS sequence"/>
</dbReference>
<evidence type="ECO:0000313" key="9">
    <source>
        <dbReference type="Proteomes" id="UP001148018"/>
    </source>
</evidence>
<dbReference type="InterPro" id="IPR026752">
    <property type="entry name" value="Cavin_fam"/>
</dbReference>
<comment type="similarity">
    <text evidence="3">Belongs to the CAVIN family.</text>
</comment>
<protein>
    <recommendedName>
        <fullName evidence="10">Muscle-restricted coiled-coil protein</fullName>
    </recommendedName>
</protein>
<dbReference type="OrthoDB" id="8951679at2759"/>
<feature type="compositionally biased region" description="Acidic residues" evidence="7">
    <location>
        <begin position="35"/>
        <end position="51"/>
    </location>
</feature>
<feature type="region of interest" description="Disordered" evidence="7">
    <location>
        <begin position="268"/>
        <end position="341"/>
    </location>
</feature>
<comment type="subcellular location">
    <subcellularLocation>
        <location evidence="2">Cytoplasm</location>
    </subcellularLocation>
    <subcellularLocation>
        <location evidence="1">Membrane</location>
        <location evidence="1">Caveola</location>
    </subcellularLocation>
</comment>
<feature type="compositionally biased region" description="Basic and acidic residues" evidence="7">
    <location>
        <begin position="268"/>
        <end position="304"/>
    </location>
</feature>
<keyword evidence="4" id="KW-0963">Cytoplasm</keyword>
<dbReference type="GO" id="GO:0005737">
    <property type="term" value="C:cytoplasm"/>
    <property type="evidence" value="ECO:0007669"/>
    <property type="project" value="UniProtKB-SubCell"/>
</dbReference>
<feature type="compositionally biased region" description="Acidic residues" evidence="7">
    <location>
        <begin position="364"/>
        <end position="379"/>
    </location>
</feature>
<evidence type="ECO:0000256" key="4">
    <source>
        <dbReference type="ARBA" id="ARBA00022490"/>
    </source>
</evidence>
<name>A0A9Q0IJ28_9TELE</name>
<keyword evidence="9" id="KW-1185">Reference proteome</keyword>
<dbReference type="EMBL" id="JANIIK010000047">
    <property type="protein sequence ID" value="KAJ3600624.1"/>
    <property type="molecule type" value="Genomic_DNA"/>
</dbReference>
<proteinExistence type="inferred from homology"/>
<evidence type="ECO:0000256" key="6">
    <source>
        <dbReference type="SAM" id="Coils"/>
    </source>
</evidence>
<evidence type="ECO:0000256" key="2">
    <source>
        <dbReference type="ARBA" id="ARBA00004496"/>
    </source>
</evidence>
<dbReference type="GO" id="GO:0006363">
    <property type="term" value="P:termination of RNA polymerase I transcription"/>
    <property type="evidence" value="ECO:0007669"/>
    <property type="project" value="TreeGrafter"/>
</dbReference>
<dbReference type="GO" id="GO:0005901">
    <property type="term" value="C:caveola"/>
    <property type="evidence" value="ECO:0007669"/>
    <property type="project" value="UniProtKB-SubCell"/>
</dbReference>
<feature type="compositionally biased region" description="Basic and acidic residues" evidence="7">
    <location>
        <begin position="315"/>
        <end position="334"/>
    </location>
</feature>
<feature type="coiled-coil region" evidence="6">
    <location>
        <begin position="143"/>
        <end position="170"/>
    </location>
</feature>
<gene>
    <name evidence="8" type="ORF">NHX12_031604</name>
</gene>
<dbReference type="GO" id="GO:0006361">
    <property type="term" value="P:transcription initiation at RNA polymerase I promoter"/>
    <property type="evidence" value="ECO:0007669"/>
    <property type="project" value="TreeGrafter"/>
</dbReference>
<dbReference type="PANTHER" id="PTHR15240:SF3">
    <property type="entry name" value="CAVEOLAE-ASSOCIATED PROTEIN 1"/>
    <property type="match status" value="1"/>
</dbReference>
<feature type="region of interest" description="Disordered" evidence="7">
    <location>
        <begin position="364"/>
        <end position="383"/>
    </location>
</feature>
<dbReference type="Pfam" id="PF15237">
    <property type="entry name" value="PTRF_SDPR"/>
    <property type="match status" value="1"/>
</dbReference>
<sequence length="420" mass="47375">MADSKVKLDRAALAEVSYSDDEVALVAAASAPAVDYEDEDEEEEEEDDEDELVPRGAEAFSGPQGKSEAQMNGVMVLSLLDKIIGVVDQIQQTQSGLEARQEAMEKAVFGVQGELTKLVKNHTGTAHNVDKMLDKVRKVSVNVKTVRNHLEKQAGQIKKLESNENELLKRRHFKILLYQEESKAPKAPKSKLPDGEVCQSAVVADGLQQIPEEGGEHAHANSDEEVEIEETVEESRAERIKRSGRQRVDNIKKAFSKEKMEKTKLKTKENLEKTKQKTREGLEKTRLRTRKNLEQTKHSLEKKMGKLSSRMTPSLERKEQRRVAKEKAKKERAANRSKTTVYRVPPFTFHVKKGRDGEEVVVVEDEEEEEEESEEEEGGVVEGELVRVDSPRREALLQVTEEDSQLVVLEGDHLKKVHGN</sequence>
<keyword evidence="5" id="KW-0472">Membrane</keyword>
<feature type="region of interest" description="Disordered" evidence="7">
    <location>
        <begin position="29"/>
        <end position="67"/>
    </location>
</feature>
<dbReference type="GO" id="GO:0042134">
    <property type="term" value="F:rRNA primary transcript binding"/>
    <property type="evidence" value="ECO:0007669"/>
    <property type="project" value="TreeGrafter"/>
</dbReference>
<comment type="caution">
    <text evidence="8">The sequence shown here is derived from an EMBL/GenBank/DDBJ whole genome shotgun (WGS) entry which is preliminary data.</text>
</comment>
<evidence type="ECO:0008006" key="10">
    <source>
        <dbReference type="Google" id="ProtNLM"/>
    </source>
</evidence>
<evidence type="ECO:0000256" key="1">
    <source>
        <dbReference type="ARBA" id="ARBA00004345"/>
    </source>
</evidence>
<evidence type="ECO:0000256" key="5">
    <source>
        <dbReference type="ARBA" id="ARBA00023136"/>
    </source>
</evidence>
<reference evidence="8" key="1">
    <citation type="submission" date="2022-07" db="EMBL/GenBank/DDBJ databases">
        <title>Chromosome-level genome of Muraenolepis orangiensis.</title>
        <authorList>
            <person name="Kim J."/>
        </authorList>
    </citation>
    <scope>NUCLEOTIDE SEQUENCE</scope>
    <source>
        <strain evidence="8">KU_S4_2022</strain>
        <tissue evidence="8">Muscle</tissue>
    </source>
</reference>
<keyword evidence="6" id="KW-0175">Coiled coil</keyword>
<accession>A0A9Q0IJ28</accession>
<dbReference type="PANTHER" id="PTHR15240">
    <property type="entry name" value="CAVIN"/>
    <property type="match status" value="1"/>
</dbReference>
<evidence type="ECO:0000256" key="3">
    <source>
        <dbReference type="ARBA" id="ARBA00008836"/>
    </source>
</evidence>
<evidence type="ECO:0000313" key="8">
    <source>
        <dbReference type="EMBL" id="KAJ3600624.1"/>
    </source>
</evidence>
<organism evidence="8 9">
    <name type="scientific">Muraenolepis orangiensis</name>
    <name type="common">Patagonian moray cod</name>
    <dbReference type="NCBI Taxonomy" id="630683"/>
    <lineage>
        <taxon>Eukaryota</taxon>
        <taxon>Metazoa</taxon>
        <taxon>Chordata</taxon>
        <taxon>Craniata</taxon>
        <taxon>Vertebrata</taxon>
        <taxon>Euteleostomi</taxon>
        <taxon>Actinopterygii</taxon>
        <taxon>Neopterygii</taxon>
        <taxon>Teleostei</taxon>
        <taxon>Neoteleostei</taxon>
        <taxon>Acanthomorphata</taxon>
        <taxon>Zeiogadaria</taxon>
        <taxon>Gadariae</taxon>
        <taxon>Gadiformes</taxon>
        <taxon>Muraenolepidoidei</taxon>
        <taxon>Muraenolepididae</taxon>
        <taxon>Muraenolepis</taxon>
    </lineage>
</organism>